<evidence type="ECO:0000256" key="15">
    <source>
        <dbReference type="PROSITE-ProRule" id="PRU10141"/>
    </source>
</evidence>
<dbReference type="FunFam" id="1.10.510.10:FF:001023">
    <property type="entry name" value="Os07g0541700 protein"/>
    <property type="match status" value="1"/>
</dbReference>
<keyword evidence="7" id="KW-0677">Repeat</keyword>
<evidence type="ECO:0000256" key="14">
    <source>
        <dbReference type="ARBA" id="ARBA00048679"/>
    </source>
</evidence>
<gene>
    <name evidence="17" type="ORF">D5086_0000225730</name>
</gene>
<dbReference type="PROSITE" id="PS50011">
    <property type="entry name" value="PROTEIN_KINASE_DOM"/>
    <property type="match status" value="1"/>
</dbReference>
<keyword evidence="6" id="KW-0812">Transmembrane</keyword>
<comment type="catalytic activity">
    <reaction evidence="14">
        <text>L-seryl-[protein] + ATP = O-phospho-L-seryl-[protein] + ADP + H(+)</text>
        <dbReference type="Rhea" id="RHEA:17989"/>
        <dbReference type="Rhea" id="RHEA-COMP:9863"/>
        <dbReference type="Rhea" id="RHEA-COMP:11604"/>
        <dbReference type="ChEBI" id="CHEBI:15378"/>
        <dbReference type="ChEBI" id="CHEBI:29999"/>
        <dbReference type="ChEBI" id="CHEBI:30616"/>
        <dbReference type="ChEBI" id="CHEBI:83421"/>
        <dbReference type="ChEBI" id="CHEBI:456216"/>
        <dbReference type="EC" id="2.7.11.1"/>
    </reaction>
</comment>
<evidence type="ECO:0000256" key="3">
    <source>
        <dbReference type="ARBA" id="ARBA00022527"/>
    </source>
</evidence>
<evidence type="ECO:0000256" key="5">
    <source>
        <dbReference type="ARBA" id="ARBA00022679"/>
    </source>
</evidence>
<dbReference type="Pfam" id="PF00069">
    <property type="entry name" value="Pkinase"/>
    <property type="match status" value="1"/>
</dbReference>
<dbReference type="PANTHER" id="PTHR48006">
    <property type="entry name" value="LEUCINE-RICH REPEAT-CONTAINING PROTEIN DDB_G0281931-RELATED"/>
    <property type="match status" value="1"/>
</dbReference>
<keyword evidence="8 15" id="KW-0547">Nucleotide-binding</keyword>
<evidence type="ECO:0000256" key="2">
    <source>
        <dbReference type="ARBA" id="ARBA00012513"/>
    </source>
</evidence>
<keyword evidence="11" id="KW-1133">Transmembrane helix</keyword>
<evidence type="ECO:0000256" key="1">
    <source>
        <dbReference type="ARBA" id="ARBA00004479"/>
    </source>
</evidence>
<keyword evidence="5" id="KW-0808">Transferase</keyword>
<dbReference type="InterPro" id="IPR051824">
    <property type="entry name" value="LRR_Rcpt-Like_S/T_Kinase"/>
</dbReference>
<dbReference type="GO" id="GO:0016020">
    <property type="term" value="C:membrane"/>
    <property type="evidence" value="ECO:0007669"/>
    <property type="project" value="UniProtKB-SubCell"/>
</dbReference>
<dbReference type="SUPFAM" id="SSF56112">
    <property type="entry name" value="Protein kinase-like (PK-like)"/>
    <property type="match status" value="1"/>
</dbReference>
<proteinExistence type="predicted"/>
<comment type="subcellular location">
    <subcellularLocation>
        <location evidence="1">Membrane</location>
        <topology evidence="1">Single-pass type I membrane protein</topology>
    </subcellularLocation>
</comment>
<evidence type="ECO:0000313" key="17">
    <source>
        <dbReference type="EMBL" id="TKR91202.1"/>
    </source>
</evidence>
<dbReference type="InterPro" id="IPR017441">
    <property type="entry name" value="Protein_kinase_ATP_BS"/>
</dbReference>
<evidence type="ECO:0000256" key="11">
    <source>
        <dbReference type="ARBA" id="ARBA00022989"/>
    </source>
</evidence>
<dbReference type="Gene3D" id="1.10.510.10">
    <property type="entry name" value="Transferase(Phosphotransferase) domain 1"/>
    <property type="match status" value="2"/>
</dbReference>
<dbReference type="InterPro" id="IPR011009">
    <property type="entry name" value="Kinase-like_dom_sf"/>
</dbReference>
<keyword evidence="12" id="KW-0472">Membrane</keyword>
<evidence type="ECO:0000256" key="4">
    <source>
        <dbReference type="ARBA" id="ARBA00022614"/>
    </source>
</evidence>
<keyword evidence="4" id="KW-0433">Leucine-rich repeat</keyword>
<comment type="caution">
    <text evidence="17">The sequence shown here is derived from an EMBL/GenBank/DDBJ whole genome shotgun (WGS) entry which is preliminary data.</text>
</comment>
<evidence type="ECO:0000259" key="16">
    <source>
        <dbReference type="PROSITE" id="PS50011"/>
    </source>
</evidence>
<dbReference type="Gene3D" id="3.80.10.10">
    <property type="entry name" value="Ribonuclease Inhibitor"/>
    <property type="match status" value="1"/>
</dbReference>
<organism evidence="17">
    <name type="scientific">Populus alba</name>
    <name type="common">White poplar</name>
    <dbReference type="NCBI Taxonomy" id="43335"/>
    <lineage>
        <taxon>Eukaryota</taxon>
        <taxon>Viridiplantae</taxon>
        <taxon>Streptophyta</taxon>
        <taxon>Embryophyta</taxon>
        <taxon>Tracheophyta</taxon>
        <taxon>Spermatophyta</taxon>
        <taxon>Magnoliopsida</taxon>
        <taxon>eudicotyledons</taxon>
        <taxon>Gunneridae</taxon>
        <taxon>Pentapetalae</taxon>
        <taxon>rosids</taxon>
        <taxon>fabids</taxon>
        <taxon>Malpighiales</taxon>
        <taxon>Salicaceae</taxon>
        <taxon>Saliceae</taxon>
        <taxon>Populus</taxon>
    </lineage>
</organism>
<dbReference type="FunFam" id="3.80.10.10:FF:000221">
    <property type="entry name" value="Leucine-rich repeat receptor-like protein kinase PXL1"/>
    <property type="match status" value="1"/>
</dbReference>
<keyword evidence="9" id="KW-0418">Kinase</keyword>
<dbReference type="Gene3D" id="3.30.200.20">
    <property type="entry name" value="Phosphorylase Kinase, domain 1"/>
    <property type="match status" value="1"/>
</dbReference>
<evidence type="ECO:0000256" key="6">
    <source>
        <dbReference type="ARBA" id="ARBA00022692"/>
    </source>
</evidence>
<dbReference type="EC" id="2.7.11.1" evidence="2"/>
<dbReference type="PANTHER" id="PTHR48006:SF48">
    <property type="entry name" value="PROTEIN KINASE DOMAIN-CONTAINING PROTEIN"/>
    <property type="match status" value="1"/>
</dbReference>
<dbReference type="STRING" id="43335.A0A4U5P4L9"/>
<dbReference type="GO" id="GO:0005524">
    <property type="term" value="F:ATP binding"/>
    <property type="evidence" value="ECO:0007669"/>
    <property type="project" value="UniProtKB-UniRule"/>
</dbReference>
<evidence type="ECO:0000256" key="8">
    <source>
        <dbReference type="ARBA" id="ARBA00022741"/>
    </source>
</evidence>
<keyword evidence="3" id="KW-0723">Serine/threonine-protein kinase</keyword>
<evidence type="ECO:0000256" key="10">
    <source>
        <dbReference type="ARBA" id="ARBA00022840"/>
    </source>
</evidence>
<dbReference type="GO" id="GO:0004674">
    <property type="term" value="F:protein serine/threonine kinase activity"/>
    <property type="evidence" value="ECO:0007669"/>
    <property type="project" value="UniProtKB-KW"/>
</dbReference>
<keyword evidence="10 15" id="KW-0067">ATP-binding</keyword>
<dbReference type="AlphaFoldDB" id="A0A4U5P4L9"/>
<dbReference type="PROSITE" id="PS00107">
    <property type="entry name" value="PROTEIN_KINASE_ATP"/>
    <property type="match status" value="1"/>
</dbReference>
<feature type="binding site" evidence="15">
    <location>
        <position position="269"/>
    </location>
    <ligand>
        <name>ATP</name>
        <dbReference type="ChEBI" id="CHEBI:30616"/>
    </ligand>
</feature>
<evidence type="ECO:0000256" key="9">
    <source>
        <dbReference type="ARBA" id="ARBA00022777"/>
    </source>
</evidence>
<dbReference type="FunFam" id="3.30.200.20:FF:000649">
    <property type="entry name" value="Uncharacterized protein"/>
    <property type="match status" value="1"/>
</dbReference>
<evidence type="ECO:0000256" key="12">
    <source>
        <dbReference type="ARBA" id="ARBA00023136"/>
    </source>
</evidence>
<dbReference type="InterPro" id="IPR032675">
    <property type="entry name" value="LRR_dom_sf"/>
</dbReference>
<dbReference type="EMBL" id="RCHU01000797">
    <property type="protein sequence ID" value="TKR91202.1"/>
    <property type="molecule type" value="Genomic_DNA"/>
</dbReference>
<evidence type="ECO:0000256" key="13">
    <source>
        <dbReference type="ARBA" id="ARBA00047899"/>
    </source>
</evidence>
<name>A0A4U5P4L9_POPAL</name>
<dbReference type="InterPro" id="IPR000719">
    <property type="entry name" value="Prot_kinase_dom"/>
</dbReference>
<evidence type="ECO:0000256" key="7">
    <source>
        <dbReference type="ARBA" id="ARBA00022737"/>
    </source>
</evidence>
<dbReference type="Pfam" id="PF00560">
    <property type="entry name" value="LRR_1"/>
    <property type="match status" value="3"/>
</dbReference>
<comment type="catalytic activity">
    <reaction evidence="13">
        <text>L-threonyl-[protein] + ATP = O-phospho-L-threonyl-[protein] + ADP + H(+)</text>
        <dbReference type="Rhea" id="RHEA:46608"/>
        <dbReference type="Rhea" id="RHEA-COMP:11060"/>
        <dbReference type="Rhea" id="RHEA-COMP:11605"/>
        <dbReference type="ChEBI" id="CHEBI:15378"/>
        <dbReference type="ChEBI" id="CHEBI:30013"/>
        <dbReference type="ChEBI" id="CHEBI:30616"/>
        <dbReference type="ChEBI" id="CHEBI:61977"/>
        <dbReference type="ChEBI" id="CHEBI:456216"/>
        <dbReference type="EC" id="2.7.11.1"/>
    </reaction>
</comment>
<dbReference type="SUPFAM" id="SSF52058">
    <property type="entry name" value="L domain-like"/>
    <property type="match status" value="1"/>
</dbReference>
<dbReference type="InterPro" id="IPR001611">
    <property type="entry name" value="Leu-rich_rpt"/>
</dbReference>
<accession>A0A4U5P4L9</accession>
<reference evidence="17" key="1">
    <citation type="submission" date="2018-10" db="EMBL/GenBank/DDBJ databases">
        <title>Population genomic analysis revealed the cold adaptation of white poplar.</title>
        <authorList>
            <person name="Liu Y.-J."/>
        </authorList>
    </citation>
    <scope>NUCLEOTIDE SEQUENCE [LARGE SCALE GENOMIC DNA]</scope>
    <source>
        <strain evidence="17">PAL-ZL1</strain>
    </source>
</reference>
<sequence>MHSRLSTNFLSGSIPPSLGNLSSLQYLNLMFNMLSGQIPEELGNLSSLRYMALGFNELTGQLPPELGRLRSLHVLGLTSNNLSGELPENYANFVGLQQFSVAGNRLTGQIPRFIAKWTELYYLSLSGNDFEGELPLELLFNMSYLEYLFVSDVRSSAGFPFPKNANMTGIRYLVIRNCSISGEIPPYIGDWSSLKYLDLSFNSLTGGIPDSMKKLNLKITIEVQGQSFTLKQIIDATRKFSPKMEIGRGRFGIVYKAELPNEIKLAVKKISPQSKQHGKDELQREIFNLKSLHHENLVQLLDGYSIKDLHLLVYDYMHKGSLHHALFEPNSTTKLDWKARFAICLGIARGLRYLHEEKRFKIVHGNIKPSNIMLDNSLTAKLSDFGLAMLCDEEDPFMAIKAKGSRGKVSADYTPNQEAEFLLDKAGVLHDKGRILDLVDKKLASSYNRKQALTVLLLAMKCVNLSPTLRPKISEVVSVLEGEKRIDEISEGDDTPSASIGGLCGACSRVLEIEPIS</sequence>
<protein>
    <recommendedName>
        <fullName evidence="2">non-specific serine/threonine protein kinase</fullName>
        <ecNumber evidence="2">2.7.11.1</ecNumber>
    </recommendedName>
</protein>
<feature type="domain" description="Protein kinase" evidence="16">
    <location>
        <begin position="240"/>
        <end position="517"/>
    </location>
</feature>